<evidence type="ECO:0000256" key="5">
    <source>
        <dbReference type="ARBA" id="ARBA00022917"/>
    </source>
</evidence>
<evidence type="ECO:0000256" key="7">
    <source>
        <dbReference type="ARBA" id="ARBA00029731"/>
    </source>
</evidence>
<dbReference type="GO" id="GO:0017101">
    <property type="term" value="C:aminoacyl-tRNA synthetase multienzyme complex"/>
    <property type="evidence" value="ECO:0007669"/>
    <property type="project" value="TreeGrafter"/>
</dbReference>
<keyword evidence="2 11" id="KW-0436">Ligase</keyword>
<dbReference type="Gene3D" id="3.30.930.10">
    <property type="entry name" value="Bira Bifunctional Protein, Domain 2"/>
    <property type="match status" value="1"/>
</dbReference>
<dbReference type="Pfam" id="PF00587">
    <property type="entry name" value="tRNA-synt_2b"/>
    <property type="match status" value="1"/>
</dbReference>
<keyword evidence="9" id="KW-0472">Membrane</keyword>
<keyword evidence="5" id="KW-0648">Protein biosynthesis</keyword>
<dbReference type="PANTHER" id="PTHR43382">
    <property type="entry name" value="PROLYL-TRNA SYNTHETASE"/>
    <property type="match status" value="1"/>
</dbReference>
<feature type="domain" description="Aminoacyl-transfer RNA synthetases class-II family profile" evidence="10">
    <location>
        <begin position="46"/>
        <end position="283"/>
    </location>
</feature>
<dbReference type="SUPFAM" id="SSF55681">
    <property type="entry name" value="Class II aaRS and biotin synthetases"/>
    <property type="match status" value="1"/>
</dbReference>
<dbReference type="InterPro" id="IPR045864">
    <property type="entry name" value="aa-tRNA-synth_II/BPL/LPL"/>
</dbReference>
<organism evidence="11 12">
    <name type="scientific">Thermoproteota archaeon</name>
    <dbReference type="NCBI Taxonomy" id="2056631"/>
    <lineage>
        <taxon>Archaea</taxon>
        <taxon>Thermoproteota</taxon>
    </lineage>
</organism>
<evidence type="ECO:0000256" key="2">
    <source>
        <dbReference type="ARBA" id="ARBA00022598"/>
    </source>
</evidence>
<protein>
    <recommendedName>
        <fullName evidence="1">proline--tRNA ligase</fullName>
        <ecNumber evidence="1">6.1.1.15</ecNumber>
    </recommendedName>
    <alternativeName>
        <fullName evidence="7">Prolyl-tRNA synthetase</fullName>
    </alternativeName>
</protein>
<dbReference type="SUPFAM" id="SSF52954">
    <property type="entry name" value="Class II aaRS ABD-related"/>
    <property type="match status" value="1"/>
</dbReference>
<evidence type="ECO:0000256" key="6">
    <source>
        <dbReference type="ARBA" id="ARBA00023146"/>
    </source>
</evidence>
<evidence type="ECO:0000256" key="9">
    <source>
        <dbReference type="SAM" id="Phobius"/>
    </source>
</evidence>
<dbReference type="GO" id="GO:0004827">
    <property type="term" value="F:proline-tRNA ligase activity"/>
    <property type="evidence" value="ECO:0007669"/>
    <property type="project" value="UniProtKB-EC"/>
</dbReference>
<dbReference type="InterPro" id="IPR006195">
    <property type="entry name" value="aa-tRNA-synth_II"/>
</dbReference>
<evidence type="ECO:0000256" key="4">
    <source>
        <dbReference type="ARBA" id="ARBA00022840"/>
    </source>
</evidence>
<dbReference type="GO" id="GO:0005524">
    <property type="term" value="F:ATP binding"/>
    <property type="evidence" value="ECO:0007669"/>
    <property type="project" value="UniProtKB-KW"/>
</dbReference>
<proteinExistence type="predicted"/>
<dbReference type="InterPro" id="IPR004499">
    <property type="entry name" value="Pro-tRNA-ligase_IIa_arc-type"/>
</dbReference>
<dbReference type="Proteomes" id="UP000278475">
    <property type="component" value="Unassembled WGS sequence"/>
</dbReference>
<evidence type="ECO:0000256" key="1">
    <source>
        <dbReference type="ARBA" id="ARBA00012831"/>
    </source>
</evidence>
<feature type="transmembrane region" description="Helical" evidence="9">
    <location>
        <begin position="253"/>
        <end position="272"/>
    </location>
</feature>
<dbReference type="AlphaFoldDB" id="A0A497EJH5"/>
<name>A0A497EJH5_9CREN</name>
<feature type="non-terminal residue" evidence="11">
    <location>
        <position position="326"/>
    </location>
</feature>
<dbReference type="EMBL" id="QMQV01000224">
    <property type="protein sequence ID" value="RLE45855.1"/>
    <property type="molecule type" value="Genomic_DNA"/>
</dbReference>
<dbReference type="GO" id="GO:0005737">
    <property type="term" value="C:cytoplasm"/>
    <property type="evidence" value="ECO:0007669"/>
    <property type="project" value="InterPro"/>
</dbReference>
<keyword evidence="4" id="KW-0067">ATP-binding</keyword>
<dbReference type="InterPro" id="IPR002314">
    <property type="entry name" value="aa-tRNA-synt_IIb"/>
</dbReference>
<accession>A0A497EJH5</accession>
<evidence type="ECO:0000313" key="12">
    <source>
        <dbReference type="Proteomes" id="UP000278475"/>
    </source>
</evidence>
<comment type="caution">
    <text evidence="11">The sequence shown here is derived from an EMBL/GenBank/DDBJ whole genome shotgun (WGS) entry which is preliminary data.</text>
</comment>
<evidence type="ECO:0000259" key="10">
    <source>
        <dbReference type="PROSITE" id="PS50862"/>
    </source>
</evidence>
<dbReference type="GO" id="GO:0006433">
    <property type="term" value="P:prolyl-tRNA aminoacylation"/>
    <property type="evidence" value="ECO:0007669"/>
    <property type="project" value="InterPro"/>
</dbReference>
<keyword evidence="9" id="KW-0812">Transmembrane</keyword>
<dbReference type="PRINTS" id="PR01046">
    <property type="entry name" value="TRNASYNTHPRO"/>
</dbReference>
<evidence type="ECO:0000256" key="3">
    <source>
        <dbReference type="ARBA" id="ARBA00022741"/>
    </source>
</evidence>
<feature type="transmembrane region" description="Helical" evidence="9">
    <location>
        <begin position="278"/>
        <end position="298"/>
    </location>
</feature>
<dbReference type="InterPro" id="IPR002316">
    <property type="entry name" value="Pro-tRNA-ligase_IIa"/>
</dbReference>
<reference evidence="11 12" key="1">
    <citation type="submission" date="2018-06" db="EMBL/GenBank/DDBJ databases">
        <title>Extensive metabolic versatility and redundancy in microbially diverse, dynamic hydrothermal sediments.</title>
        <authorList>
            <person name="Dombrowski N."/>
            <person name="Teske A."/>
            <person name="Baker B.J."/>
        </authorList>
    </citation>
    <scope>NUCLEOTIDE SEQUENCE [LARGE SCALE GENOMIC DNA]</scope>
    <source>
        <strain evidence="11">B66_G16</strain>
    </source>
</reference>
<dbReference type="PROSITE" id="PS50862">
    <property type="entry name" value="AA_TRNA_LIGASE_II"/>
    <property type="match status" value="1"/>
</dbReference>
<comment type="catalytic activity">
    <reaction evidence="8">
        <text>tRNA(Pro) + L-proline + ATP = L-prolyl-tRNA(Pro) + AMP + diphosphate</text>
        <dbReference type="Rhea" id="RHEA:14305"/>
        <dbReference type="Rhea" id="RHEA-COMP:9700"/>
        <dbReference type="Rhea" id="RHEA-COMP:9702"/>
        <dbReference type="ChEBI" id="CHEBI:30616"/>
        <dbReference type="ChEBI" id="CHEBI:33019"/>
        <dbReference type="ChEBI" id="CHEBI:60039"/>
        <dbReference type="ChEBI" id="CHEBI:78442"/>
        <dbReference type="ChEBI" id="CHEBI:78532"/>
        <dbReference type="ChEBI" id="CHEBI:456215"/>
        <dbReference type="EC" id="6.1.1.15"/>
    </reaction>
</comment>
<sequence length="326" mass="37706">MEKAPLPNKVREFSKWYDEVLSKAELIDIRYGVKGFVVYRPNAMIIVKKIYDLFEEELKKKSHKQMLLPLVIPMSNLKREAEHVKGFEDQVFIIERAGGDVLEEKLVLRPTSETAIYPMMSLWIKSYKDLPMKLFQSVAVYRHETKATRPLLRGREFLWIETHNAFATSEEAEAQIKEDLEIAKKVYDELGLAFIVVEREEFDRFPGAERSFAYDALMPNGEVLQIATTHYLGQKFSKPFEVMFMDERGVNRYPYTTCFGIGISRTLAAIIITHGDDYGLVLPFGMAIYDIVIVPILYKGKEKEVIKKARRIEEIVRNAGYSVKLD</sequence>
<keyword evidence="6" id="KW-0030">Aminoacyl-tRNA synthetase</keyword>
<gene>
    <name evidence="11" type="ORF">DRJ31_10735</name>
</gene>
<keyword evidence="3" id="KW-0547">Nucleotide-binding</keyword>
<evidence type="ECO:0000313" key="11">
    <source>
        <dbReference type="EMBL" id="RLE45855.1"/>
    </source>
</evidence>
<dbReference type="PANTHER" id="PTHR43382:SF2">
    <property type="entry name" value="BIFUNCTIONAL GLUTAMATE_PROLINE--TRNA LIGASE"/>
    <property type="match status" value="1"/>
</dbReference>
<evidence type="ECO:0000256" key="8">
    <source>
        <dbReference type="ARBA" id="ARBA00047671"/>
    </source>
</evidence>
<keyword evidence="9" id="KW-1133">Transmembrane helix</keyword>
<dbReference type="EC" id="6.1.1.15" evidence="1"/>
<dbReference type="FunFam" id="3.30.930.10:FF:000037">
    <property type="entry name" value="Proline--tRNA ligase"/>
    <property type="match status" value="1"/>
</dbReference>